<dbReference type="Proteomes" id="UP000807716">
    <property type="component" value="Unassembled WGS sequence"/>
</dbReference>
<dbReference type="AlphaFoldDB" id="A0A9P6QIQ2"/>
<gene>
    <name evidence="1" type="primary">MSH4_2</name>
    <name evidence="1" type="ORF">DFQ27_001227</name>
</gene>
<sequence>MVYKYRVTDGRAQEGHYGLTLAKMMHLPPNILERAGKVSQKLRSMVESWRHASKSSEIIQYRRRLAEISHRLVHVSQNMAELEPNVIVGVLREIQAKSVLDLMDQHHFASTP</sequence>
<reference evidence="1" key="1">
    <citation type="journal article" date="2020" name="Fungal Divers.">
        <title>Resolving the Mortierellaceae phylogeny through synthesis of multi-gene phylogenetics and phylogenomics.</title>
        <authorList>
            <person name="Vandepol N."/>
            <person name="Liber J."/>
            <person name="Desiro A."/>
            <person name="Na H."/>
            <person name="Kennedy M."/>
            <person name="Barry K."/>
            <person name="Grigoriev I.V."/>
            <person name="Miller A.N."/>
            <person name="O'Donnell K."/>
            <person name="Stajich J.E."/>
            <person name="Bonito G."/>
        </authorList>
    </citation>
    <scope>NUCLEOTIDE SEQUENCE</scope>
    <source>
        <strain evidence="1">BC1065</strain>
    </source>
</reference>
<evidence type="ECO:0000313" key="2">
    <source>
        <dbReference type="Proteomes" id="UP000807716"/>
    </source>
</evidence>
<dbReference type="EMBL" id="JAAAJB010000014">
    <property type="protein sequence ID" value="KAG0269966.1"/>
    <property type="molecule type" value="Genomic_DNA"/>
</dbReference>
<keyword evidence="2" id="KW-1185">Reference proteome</keyword>
<comment type="caution">
    <text evidence="1">The sequence shown here is derived from an EMBL/GenBank/DDBJ whole genome shotgun (WGS) entry which is preliminary data.</text>
</comment>
<proteinExistence type="predicted"/>
<dbReference type="OrthoDB" id="276261at2759"/>
<dbReference type="InterPro" id="IPR027417">
    <property type="entry name" value="P-loop_NTPase"/>
</dbReference>
<organism evidence="1 2">
    <name type="scientific">Actinomortierella ambigua</name>
    <dbReference type="NCBI Taxonomy" id="1343610"/>
    <lineage>
        <taxon>Eukaryota</taxon>
        <taxon>Fungi</taxon>
        <taxon>Fungi incertae sedis</taxon>
        <taxon>Mucoromycota</taxon>
        <taxon>Mortierellomycotina</taxon>
        <taxon>Mortierellomycetes</taxon>
        <taxon>Mortierellales</taxon>
        <taxon>Mortierellaceae</taxon>
        <taxon>Actinomortierella</taxon>
    </lineage>
</organism>
<accession>A0A9P6QIQ2</accession>
<name>A0A9P6QIQ2_9FUNG</name>
<evidence type="ECO:0000313" key="1">
    <source>
        <dbReference type="EMBL" id="KAG0269966.1"/>
    </source>
</evidence>
<dbReference type="Gene3D" id="3.40.50.300">
    <property type="entry name" value="P-loop containing nucleotide triphosphate hydrolases"/>
    <property type="match status" value="1"/>
</dbReference>
<protein>
    <submittedName>
        <fullName evidence="1">MutS protein msh4</fullName>
    </submittedName>
</protein>